<gene>
    <name evidence="1" type="ORF">PoB_002128900</name>
</gene>
<dbReference type="EMBL" id="BLXT01002468">
    <property type="protein sequence ID" value="GFN94783.1"/>
    <property type="molecule type" value="Genomic_DNA"/>
</dbReference>
<keyword evidence="2" id="KW-1185">Reference proteome</keyword>
<name>A0AAV3ZHJ3_9GAST</name>
<organism evidence="1 2">
    <name type="scientific">Plakobranchus ocellatus</name>
    <dbReference type="NCBI Taxonomy" id="259542"/>
    <lineage>
        <taxon>Eukaryota</taxon>
        <taxon>Metazoa</taxon>
        <taxon>Spiralia</taxon>
        <taxon>Lophotrochozoa</taxon>
        <taxon>Mollusca</taxon>
        <taxon>Gastropoda</taxon>
        <taxon>Heterobranchia</taxon>
        <taxon>Euthyneura</taxon>
        <taxon>Panpulmonata</taxon>
        <taxon>Sacoglossa</taxon>
        <taxon>Placobranchoidea</taxon>
        <taxon>Plakobranchidae</taxon>
        <taxon>Plakobranchus</taxon>
    </lineage>
</organism>
<protein>
    <submittedName>
        <fullName evidence="1">Uncharacterized protein</fullName>
    </submittedName>
</protein>
<reference evidence="1 2" key="1">
    <citation type="journal article" date="2021" name="Elife">
        <title>Chloroplast acquisition without the gene transfer in kleptoplastic sea slugs, Plakobranchus ocellatus.</title>
        <authorList>
            <person name="Maeda T."/>
            <person name="Takahashi S."/>
            <person name="Yoshida T."/>
            <person name="Shimamura S."/>
            <person name="Takaki Y."/>
            <person name="Nagai Y."/>
            <person name="Toyoda A."/>
            <person name="Suzuki Y."/>
            <person name="Arimoto A."/>
            <person name="Ishii H."/>
            <person name="Satoh N."/>
            <person name="Nishiyama T."/>
            <person name="Hasebe M."/>
            <person name="Maruyama T."/>
            <person name="Minagawa J."/>
            <person name="Obokata J."/>
            <person name="Shigenobu S."/>
        </authorList>
    </citation>
    <scope>NUCLEOTIDE SEQUENCE [LARGE SCALE GENOMIC DNA]</scope>
</reference>
<dbReference type="AlphaFoldDB" id="A0AAV3ZHJ3"/>
<accession>A0AAV3ZHJ3</accession>
<comment type="caution">
    <text evidence="1">The sequence shown here is derived from an EMBL/GenBank/DDBJ whole genome shotgun (WGS) entry which is preliminary data.</text>
</comment>
<evidence type="ECO:0000313" key="2">
    <source>
        <dbReference type="Proteomes" id="UP000735302"/>
    </source>
</evidence>
<proteinExistence type="predicted"/>
<sequence length="99" mass="10859">MHGQVIALPFPLSDRASDVKPGCKTQRIAPTLRQVADLLCARIKEREYFKTCIVGHVNCCLQCAPTLRLIKHSRGDAEGKPTVEVTQLVIADKTGCLSQ</sequence>
<evidence type="ECO:0000313" key="1">
    <source>
        <dbReference type="EMBL" id="GFN94783.1"/>
    </source>
</evidence>
<dbReference type="Proteomes" id="UP000735302">
    <property type="component" value="Unassembled WGS sequence"/>
</dbReference>